<keyword evidence="11" id="KW-1185">Reference proteome</keyword>
<sequence>MTSLRRTMLLSAALTVLPAAASWAQTLQEALAAAYANNPTLLAARAQTRSVDEGVPQALSGWRPTVVLGAAGGYADTQYRNQSTVAVQRTASGDVVNLDTAGVPFSLYSDAPRNTANVTATVTQPLYRGGRTTAATRRAENQVYAQRSRLLATEQTVLLDGVRAYISVVQNQEEVRLNENNVQVLLRQLQATNERFRVGEITRTDVAQAEARLAASRFQLDQALGTLQASRATFVRVIGMEPTRVSPPPPIRPPVRNLQEAIRRATANSPAVVEATFNESAARDNIDLQFGALLPTVSAQAQAFRLDNNTVRGSRQTGAQITANLSVPLYQGGAEHSAVRQARQQAQQARQVLADARRVAEQDATRTWEALNTARAQVESSQAEIRAQEIALDGVQREAVVGSRTTLDVLNAEQELLNARVRLVRALATLINSSYELTASLGRLTAQDLSLPVQIYDPRNYYNAVRDRWVGTGDYNESVPQAAVVPQTVIAVTPLVPITPAQPAQPTRRQP</sequence>
<evidence type="ECO:0000256" key="6">
    <source>
        <dbReference type="ARBA" id="ARBA00023136"/>
    </source>
</evidence>
<evidence type="ECO:0000256" key="4">
    <source>
        <dbReference type="ARBA" id="ARBA00022452"/>
    </source>
</evidence>
<comment type="caution">
    <text evidence="10">The sequence shown here is derived from an EMBL/GenBank/DDBJ whole genome shotgun (WGS) entry which is preliminary data.</text>
</comment>
<keyword evidence="3" id="KW-0813">Transport</keyword>
<dbReference type="PANTHER" id="PTHR30026">
    <property type="entry name" value="OUTER MEMBRANE PROTEIN TOLC"/>
    <property type="match status" value="1"/>
</dbReference>
<keyword evidence="7" id="KW-0998">Cell outer membrane</keyword>
<reference evidence="10" key="1">
    <citation type="journal article" date="2014" name="Int. J. Syst. Evol. Microbiol.">
        <title>Complete genome sequence of Corynebacterium casei LMG S-19264T (=DSM 44701T), isolated from a smear-ripened cheese.</title>
        <authorList>
            <consortium name="US DOE Joint Genome Institute (JGI-PGF)"/>
            <person name="Walter F."/>
            <person name="Albersmeier A."/>
            <person name="Kalinowski J."/>
            <person name="Ruckert C."/>
        </authorList>
    </citation>
    <scope>NUCLEOTIDE SEQUENCE</scope>
    <source>
        <strain evidence="10">CGMCC 1.3617</strain>
    </source>
</reference>
<keyword evidence="8" id="KW-0175">Coiled coil</keyword>
<proteinExistence type="inferred from homology"/>
<dbReference type="GO" id="GO:0009279">
    <property type="term" value="C:cell outer membrane"/>
    <property type="evidence" value="ECO:0007669"/>
    <property type="project" value="UniProtKB-SubCell"/>
</dbReference>
<organism evidence="10 11">
    <name type="scientific">Neoroseomonas lacus</name>
    <dbReference type="NCBI Taxonomy" id="287609"/>
    <lineage>
        <taxon>Bacteria</taxon>
        <taxon>Pseudomonadati</taxon>
        <taxon>Pseudomonadota</taxon>
        <taxon>Alphaproteobacteria</taxon>
        <taxon>Acetobacterales</taxon>
        <taxon>Acetobacteraceae</taxon>
        <taxon>Neoroseomonas</taxon>
    </lineage>
</organism>
<feature type="coiled-coil region" evidence="8">
    <location>
        <begin position="339"/>
        <end position="398"/>
    </location>
</feature>
<dbReference type="GO" id="GO:0015288">
    <property type="term" value="F:porin activity"/>
    <property type="evidence" value="ECO:0007669"/>
    <property type="project" value="TreeGrafter"/>
</dbReference>
<dbReference type="RefSeq" id="WP_188965114.1">
    <property type="nucleotide sequence ID" value="NZ_BMKW01000001.1"/>
</dbReference>
<evidence type="ECO:0000256" key="9">
    <source>
        <dbReference type="SAM" id="SignalP"/>
    </source>
</evidence>
<evidence type="ECO:0000256" key="1">
    <source>
        <dbReference type="ARBA" id="ARBA00004442"/>
    </source>
</evidence>
<dbReference type="Pfam" id="PF02321">
    <property type="entry name" value="OEP"/>
    <property type="match status" value="2"/>
</dbReference>
<comment type="subcellular location">
    <subcellularLocation>
        <location evidence="1">Cell outer membrane</location>
    </subcellularLocation>
</comment>
<dbReference type="GO" id="GO:1990281">
    <property type="term" value="C:efflux pump complex"/>
    <property type="evidence" value="ECO:0007669"/>
    <property type="project" value="TreeGrafter"/>
</dbReference>
<dbReference type="PROSITE" id="PS51318">
    <property type="entry name" value="TAT"/>
    <property type="match status" value="1"/>
</dbReference>
<keyword evidence="6" id="KW-0472">Membrane</keyword>
<feature type="signal peptide" evidence="9">
    <location>
        <begin position="1"/>
        <end position="24"/>
    </location>
</feature>
<keyword evidence="5" id="KW-0812">Transmembrane</keyword>
<comment type="similarity">
    <text evidence="2">Belongs to the outer membrane factor (OMF) (TC 1.B.17) family.</text>
</comment>
<dbReference type="GO" id="GO:0015562">
    <property type="term" value="F:efflux transmembrane transporter activity"/>
    <property type="evidence" value="ECO:0007669"/>
    <property type="project" value="InterPro"/>
</dbReference>
<evidence type="ECO:0000256" key="2">
    <source>
        <dbReference type="ARBA" id="ARBA00007613"/>
    </source>
</evidence>
<dbReference type="InterPro" id="IPR006311">
    <property type="entry name" value="TAT_signal"/>
</dbReference>
<evidence type="ECO:0000313" key="11">
    <source>
        <dbReference type="Proteomes" id="UP000661507"/>
    </source>
</evidence>
<gene>
    <name evidence="10" type="ORF">GCM10011320_02740</name>
</gene>
<evidence type="ECO:0000256" key="3">
    <source>
        <dbReference type="ARBA" id="ARBA00022448"/>
    </source>
</evidence>
<dbReference type="SUPFAM" id="SSF56954">
    <property type="entry name" value="Outer membrane efflux proteins (OEP)"/>
    <property type="match status" value="1"/>
</dbReference>
<dbReference type="PANTHER" id="PTHR30026:SF22">
    <property type="entry name" value="OUTER MEMBRANE EFFLUX PROTEIN"/>
    <property type="match status" value="1"/>
</dbReference>
<evidence type="ECO:0000256" key="8">
    <source>
        <dbReference type="SAM" id="Coils"/>
    </source>
</evidence>
<keyword evidence="9" id="KW-0732">Signal</keyword>
<dbReference type="Proteomes" id="UP000661507">
    <property type="component" value="Unassembled WGS sequence"/>
</dbReference>
<dbReference type="Gene3D" id="1.20.1600.10">
    <property type="entry name" value="Outer membrane efflux proteins (OEP)"/>
    <property type="match status" value="1"/>
</dbReference>
<name>A0A917K366_9PROT</name>
<dbReference type="InterPro" id="IPR003423">
    <property type="entry name" value="OMP_efflux"/>
</dbReference>
<keyword evidence="4" id="KW-1134">Transmembrane beta strand</keyword>
<feature type="chain" id="PRO_5036849458" evidence="9">
    <location>
        <begin position="25"/>
        <end position="511"/>
    </location>
</feature>
<protein>
    <submittedName>
        <fullName evidence="10">Channel protein TolC</fullName>
    </submittedName>
</protein>
<dbReference type="InterPro" id="IPR010130">
    <property type="entry name" value="T1SS_OMP_TolC"/>
</dbReference>
<evidence type="ECO:0000256" key="5">
    <source>
        <dbReference type="ARBA" id="ARBA00022692"/>
    </source>
</evidence>
<accession>A0A917K366</accession>
<dbReference type="NCBIfam" id="TIGR01844">
    <property type="entry name" value="type_I_sec_TolC"/>
    <property type="match status" value="1"/>
</dbReference>
<reference evidence="10" key="2">
    <citation type="submission" date="2020-09" db="EMBL/GenBank/DDBJ databases">
        <authorList>
            <person name="Sun Q."/>
            <person name="Zhou Y."/>
        </authorList>
    </citation>
    <scope>NUCLEOTIDE SEQUENCE</scope>
    <source>
        <strain evidence="10">CGMCC 1.3617</strain>
    </source>
</reference>
<dbReference type="InterPro" id="IPR051906">
    <property type="entry name" value="TolC-like"/>
</dbReference>
<dbReference type="EMBL" id="BMKW01000001">
    <property type="protein sequence ID" value="GGI99400.1"/>
    <property type="molecule type" value="Genomic_DNA"/>
</dbReference>
<evidence type="ECO:0000256" key="7">
    <source>
        <dbReference type="ARBA" id="ARBA00023237"/>
    </source>
</evidence>
<evidence type="ECO:0000313" key="10">
    <source>
        <dbReference type="EMBL" id="GGI99400.1"/>
    </source>
</evidence>
<dbReference type="AlphaFoldDB" id="A0A917K366"/>